<accession>A0AA36IRI0</accession>
<gene>
    <name evidence="3" type="ORF">EVOR1521_LOCUS16781</name>
</gene>
<dbReference type="SUPFAM" id="SSF53590">
    <property type="entry name" value="Nucleoside hydrolase"/>
    <property type="match status" value="1"/>
</dbReference>
<dbReference type="Proteomes" id="UP001178507">
    <property type="component" value="Unassembled WGS sequence"/>
</dbReference>
<dbReference type="Pfam" id="PF01156">
    <property type="entry name" value="IU_nuc_hydro"/>
    <property type="match status" value="1"/>
</dbReference>
<dbReference type="EMBL" id="CAUJNA010002223">
    <property type="protein sequence ID" value="CAJ1391517.1"/>
    <property type="molecule type" value="Genomic_DNA"/>
</dbReference>
<protein>
    <recommendedName>
        <fullName evidence="2">Inosine/uridine-preferring nucleoside hydrolase domain-containing protein</fullName>
    </recommendedName>
</protein>
<dbReference type="InterPro" id="IPR001910">
    <property type="entry name" value="Inosine/uridine_hydrolase_dom"/>
</dbReference>
<evidence type="ECO:0000256" key="1">
    <source>
        <dbReference type="ARBA" id="ARBA00009176"/>
    </source>
</evidence>
<dbReference type="Gene3D" id="3.90.245.10">
    <property type="entry name" value="Ribonucleoside hydrolase-like"/>
    <property type="match status" value="1"/>
</dbReference>
<dbReference type="AlphaFoldDB" id="A0AA36IRI0"/>
<evidence type="ECO:0000313" key="4">
    <source>
        <dbReference type="Proteomes" id="UP001178507"/>
    </source>
</evidence>
<evidence type="ECO:0000259" key="2">
    <source>
        <dbReference type="Pfam" id="PF01156"/>
    </source>
</evidence>
<keyword evidence="4" id="KW-1185">Reference proteome</keyword>
<dbReference type="InterPro" id="IPR036452">
    <property type="entry name" value="Ribo_hydro-like"/>
</dbReference>
<comment type="caution">
    <text evidence="3">The sequence shown here is derived from an EMBL/GenBank/DDBJ whole genome shotgun (WGS) entry which is preliminary data.</text>
</comment>
<name>A0AA36IRI0_9DINO</name>
<evidence type="ECO:0000313" key="3">
    <source>
        <dbReference type="EMBL" id="CAJ1391517.1"/>
    </source>
</evidence>
<feature type="domain" description="Inosine/uridine-preferring nucleoside hydrolase" evidence="2">
    <location>
        <begin position="402"/>
        <end position="584"/>
    </location>
</feature>
<comment type="similarity">
    <text evidence="1">Belongs to the IUNH family.</text>
</comment>
<reference evidence="3" key="1">
    <citation type="submission" date="2023-08" db="EMBL/GenBank/DDBJ databases">
        <authorList>
            <person name="Chen Y."/>
            <person name="Shah S."/>
            <person name="Dougan E. K."/>
            <person name="Thang M."/>
            <person name="Chan C."/>
        </authorList>
    </citation>
    <scope>NUCLEOTIDE SEQUENCE</scope>
</reference>
<proteinExistence type="inferred from homology"/>
<sequence>MALLIGLSVSVAHAADVNSVICSERASAERLFGVIMELPSVQADADMSAFESAYREEVEAGRCVAGDFSATGADLVRHPEGGAYFGIVDLGDEGYGIEFDLAFFGALTRFGIASAVCAIFGSVVLAACSTTERPGTTAPVISFADLEPGDRIRRTFDAGTRNTPVVNTNRCAAALCVGRSSVVERSANVMRTEFLADNGERVVVTYTADGRFQVNFYGGGRDDLVDRGRFRIVKGTTMRMTQTGLLALVIMVLAACTTAGTADRTQLSADEVRSTFIGVPWRSPNGRFLFQRDGTYTYVRNDGRRGGPWAYTLRADGVIEGATTNYSFFRRQSGSYLSLFWLRLGVRSRFLVTVLAIASLLTTGTTTLASSRLVQHFWGSEPRCVSAAPIPVILVADLTLTGEIDDSISVFLYRQLERMGCVRVLAVVSIFGNGESTTAEIHANLQERMPSLGADHWPLLRGPDRSYRAVRSARPRLPNGHRALTNRQDAERLAAIAALINAAGHPVVVVELGPMTVSARLLAEGHVAADRIARVLAIGGRIDGERFGQTKGLLGRFGSFTDFNVRKDTMAADYLVRHVPEKLILYTYRNGVGARMVSAAMVSEAIPALTHHAEARQRWLRRMLGYAGIPSWDTWTTSYFIAGRMDDLGCGWTRARLRSEAGVRWPRLWLTPSPQNPVAVLACHPALVDGGPVLAPP</sequence>
<organism evidence="3 4">
    <name type="scientific">Effrenium voratum</name>
    <dbReference type="NCBI Taxonomy" id="2562239"/>
    <lineage>
        <taxon>Eukaryota</taxon>
        <taxon>Sar</taxon>
        <taxon>Alveolata</taxon>
        <taxon>Dinophyceae</taxon>
        <taxon>Suessiales</taxon>
        <taxon>Symbiodiniaceae</taxon>
        <taxon>Effrenium</taxon>
    </lineage>
</organism>
<dbReference type="GO" id="GO:0016799">
    <property type="term" value="F:hydrolase activity, hydrolyzing N-glycosyl compounds"/>
    <property type="evidence" value="ECO:0007669"/>
    <property type="project" value="InterPro"/>
</dbReference>